<organism evidence="1">
    <name type="scientific">marine sediment metagenome</name>
    <dbReference type="NCBI Taxonomy" id="412755"/>
    <lineage>
        <taxon>unclassified sequences</taxon>
        <taxon>metagenomes</taxon>
        <taxon>ecological metagenomes</taxon>
    </lineage>
</organism>
<proteinExistence type="predicted"/>
<protein>
    <submittedName>
        <fullName evidence="1">Uncharacterized protein</fullName>
    </submittedName>
</protein>
<comment type="caution">
    <text evidence="1">The sequence shown here is derived from an EMBL/GenBank/DDBJ whole genome shotgun (WGS) entry which is preliminary data.</text>
</comment>
<sequence>MAFGELPASINPIEMLNLPVLIRAFIEDTKNLRAVIDIISVYNLPSDIHGWDEKFLGATLTGGYGPYDIQAYLNPVPAQNLSAYIRGWKGFQIPFDLPATLSSWAILDLGAYIGVVGQKADLNAVIGLIEAVNLGATIIPKTILMKRALQIALLEHKDLKALINFQCFGSGFSELGGYLYALHKLDLRASIIGWYSGGEAGTIRDIGAYINAASYYVEDKFTLNFIPEVDKYTQLKIRFSSIAGAGTVYIVFNTQTIFFKAGYRNLTATINGILTSYDLGASITPDVQTSYSELPDNVNPKTHEVVIDFNVRWQENWRRFVELMFRKDGPEPYHYFYISGSNKIYRFDRDRHWTIWADSYLEDDEDIIERRNIRTKYIFKMSNYNTVDEAVRDLIDRVSDYRRADLGAYINSVLPPSSDLSASIDPKAVYTWVKYLGASLVVQGGSSALGASITGV</sequence>
<dbReference type="EMBL" id="LAZR01006066">
    <property type="protein sequence ID" value="KKM94988.1"/>
    <property type="molecule type" value="Genomic_DNA"/>
</dbReference>
<accession>A0A0F9LNM6</accession>
<evidence type="ECO:0000313" key="1">
    <source>
        <dbReference type="EMBL" id="KKM94988.1"/>
    </source>
</evidence>
<name>A0A0F9LNM6_9ZZZZ</name>
<reference evidence="1" key="1">
    <citation type="journal article" date="2015" name="Nature">
        <title>Complex archaea that bridge the gap between prokaryotes and eukaryotes.</title>
        <authorList>
            <person name="Spang A."/>
            <person name="Saw J.H."/>
            <person name="Jorgensen S.L."/>
            <person name="Zaremba-Niedzwiedzka K."/>
            <person name="Martijn J."/>
            <person name="Lind A.E."/>
            <person name="van Eijk R."/>
            <person name="Schleper C."/>
            <person name="Guy L."/>
            <person name="Ettema T.J."/>
        </authorList>
    </citation>
    <scope>NUCLEOTIDE SEQUENCE</scope>
</reference>
<gene>
    <name evidence="1" type="ORF">LCGC14_1192710</name>
</gene>
<dbReference type="AlphaFoldDB" id="A0A0F9LNM6"/>